<organism evidence="1 2">
    <name type="scientific">Nepenthes gracilis</name>
    <name type="common">Slender pitcher plant</name>
    <dbReference type="NCBI Taxonomy" id="150966"/>
    <lineage>
        <taxon>Eukaryota</taxon>
        <taxon>Viridiplantae</taxon>
        <taxon>Streptophyta</taxon>
        <taxon>Embryophyta</taxon>
        <taxon>Tracheophyta</taxon>
        <taxon>Spermatophyta</taxon>
        <taxon>Magnoliopsida</taxon>
        <taxon>eudicotyledons</taxon>
        <taxon>Gunneridae</taxon>
        <taxon>Pentapetalae</taxon>
        <taxon>Caryophyllales</taxon>
        <taxon>Nepenthaceae</taxon>
        <taxon>Nepenthes</taxon>
    </lineage>
</organism>
<keyword evidence="2" id="KW-1185">Reference proteome</keyword>
<proteinExistence type="predicted"/>
<dbReference type="EMBL" id="BSYO01000036">
    <property type="protein sequence ID" value="GMH29299.1"/>
    <property type="molecule type" value="Genomic_DNA"/>
</dbReference>
<evidence type="ECO:0000313" key="2">
    <source>
        <dbReference type="Proteomes" id="UP001279734"/>
    </source>
</evidence>
<evidence type="ECO:0000313" key="1">
    <source>
        <dbReference type="EMBL" id="GMH29299.1"/>
    </source>
</evidence>
<dbReference type="AlphaFoldDB" id="A0AAD3THR5"/>
<dbReference type="Proteomes" id="UP001279734">
    <property type="component" value="Unassembled WGS sequence"/>
</dbReference>
<protein>
    <submittedName>
        <fullName evidence="1">Uncharacterized protein</fullName>
    </submittedName>
</protein>
<comment type="caution">
    <text evidence="1">The sequence shown here is derived from an EMBL/GenBank/DDBJ whole genome shotgun (WGS) entry which is preliminary data.</text>
</comment>
<gene>
    <name evidence="1" type="ORF">Nepgr_031142</name>
</gene>
<accession>A0AAD3THR5</accession>
<reference evidence="1" key="1">
    <citation type="submission" date="2023-05" db="EMBL/GenBank/DDBJ databases">
        <title>Nepenthes gracilis genome sequencing.</title>
        <authorList>
            <person name="Fukushima K."/>
        </authorList>
    </citation>
    <scope>NUCLEOTIDE SEQUENCE</scope>
    <source>
        <strain evidence="1">SING2019-196</strain>
    </source>
</reference>
<name>A0AAD3THR5_NEPGR</name>
<sequence length="182" mass="21017">MASARTTGELLHRNGGDDHAIEGFRKEFFVGKVDREHRNRDRDCQQLAAVVRLPKINGLRSRCAIRQSTKGLGDIDVQLTTMIKYSLLRHPRYLYDTSSDPYVFHVMMRQWLTKGAPDMDTYPDGPRFLTWQQCARVTSTCLVAKTVAFRNLALLWWRIPIGQLRSEVWRKARGIRILVGSE</sequence>